<proteinExistence type="predicted"/>
<protein>
    <submittedName>
        <fullName evidence="1">Uncharacterized protein</fullName>
    </submittedName>
</protein>
<dbReference type="Proteomes" id="UP000638732">
    <property type="component" value="Unassembled WGS sequence"/>
</dbReference>
<comment type="caution">
    <text evidence="1">The sequence shown here is derived from an EMBL/GenBank/DDBJ whole genome shotgun (WGS) entry which is preliminary data.</text>
</comment>
<dbReference type="EMBL" id="WWEO01000040">
    <property type="protein sequence ID" value="NCD69147.1"/>
    <property type="molecule type" value="Genomic_DNA"/>
</dbReference>
<name>A0A965ZFH2_9SPHI</name>
<gene>
    <name evidence="1" type="ORF">GSY63_07250</name>
</gene>
<evidence type="ECO:0000313" key="1">
    <source>
        <dbReference type="EMBL" id="NCD69147.1"/>
    </source>
</evidence>
<accession>A0A965ZFH2</accession>
<dbReference type="AlphaFoldDB" id="A0A965ZFH2"/>
<dbReference type="RefSeq" id="WP_166585123.1">
    <property type="nucleotide sequence ID" value="NZ_WWEO01000040.1"/>
</dbReference>
<sequence length="174" mass="20140">MNGLQEMTLISEIVLQSQIAKRAAERLRATHDHFDHIETWCSIQSILVSVGIVSKILWPDKKYKQCGVELRQLLKVDERNPLSNRSFRNHFAHYDERVHEYFKFNAQGVYTDLAMNPHLNSGIFGHIPMHTHRGYNAFNNTVVFRDETLDLNKLLGALDTLLKNCKPYALDMDS</sequence>
<evidence type="ECO:0000313" key="2">
    <source>
        <dbReference type="Proteomes" id="UP000638732"/>
    </source>
</evidence>
<reference evidence="1" key="2">
    <citation type="submission" date="2020-10" db="EMBL/GenBank/DDBJ databases">
        <title>Mucilaginibacter sp. nov., isolated from soil.</title>
        <authorList>
            <person name="Jeon C.O."/>
        </authorList>
    </citation>
    <scope>NUCLEOTIDE SEQUENCE</scope>
    <source>
        <strain evidence="1">R11</strain>
    </source>
</reference>
<keyword evidence="2" id="KW-1185">Reference proteome</keyword>
<reference evidence="1" key="1">
    <citation type="submission" date="2020-01" db="EMBL/GenBank/DDBJ databases">
        <authorList>
            <person name="Seo Y.L."/>
        </authorList>
    </citation>
    <scope>NUCLEOTIDE SEQUENCE</scope>
    <source>
        <strain evidence="1">R11</strain>
    </source>
</reference>
<organism evidence="1 2">
    <name type="scientific">Mucilaginibacter agri</name>
    <dbReference type="NCBI Taxonomy" id="2695265"/>
    <lineage>
        <taxon>Bacteria</taxon>
        <taxon>Pseudomonadati</taxon>
        <taxon>Bacteroidota</taxon>
        <taxon>Sphingobacteriia</taxon>
        <taxon>Sphingobacteriales</taxon>
        <taxon>Sphingobacteriaceae</taxon>
        <taxon>Mucilaginibacter</taxon>
    </lineage>
</organism>